<dbReference type="PANTHER" id="PTHR42711">
    <property type="entry name" value="ABC TRANSPORTER ATP-BINDING PROTEIN"/>
    <property type="match status" value="1"/>
</dbReference>
<dbReference type="SMART" id="SM00382">
    <property type="entry name" value="AAA"/>
    <property type="match status" value="1"/>
</dbReference>
<dbReference type="PROSITE" id="PS00211">
    <property type="entry name" value="ABC_TRANSPORTER_1"/>
    <property type="match status" value="1"/>
</dbReference>
<proteinExistence type="inferred from homology"/>
<dbReference type="PANTHER" id="PTHR42711:SF5">
    <property type="entry name" value="ABC TRANSPORTER ATP-BINDING PROTEIN NATA"/>
    <property type="match status" value="1"/>
</dbReference>
<dbReference type="InterPro" id="IPR003593">
    <property type="entry name" value="AAA+_ATPase"/>
</dbReference>
<dbReference type="EMBL" id="JXUO01000223">
    <property type="protein sequence ID" value="KKZ13577.1"/>
    <property type="molecule type" value="Genomic_DNA"/>
</dbReference>
<keyword evidence="4" id="KW-0067">ATP-binding</keyword>
<evidence type="ECO:0000256" key="3">
    <source>
        <dbReference type="ARBA" id="ARBA00022741"/>
    </source>
</evidence>
<dbReference type="InterPro" id="IPR027417">
    <property type="entry name" value="P-loop_NTPase"/>
</dbReference>
<sequence length="340" mass="36982">MFGRPVIRLEGVHKSYGAIQALAGLDLQVPSGCIYGLLGPNGAGKTTALRIICTLLAPDTGHVWLDDIDVLAKPRLARRRLGYVAQDAALDKILSGREMLHLHGALYHLRQDVTRCRVVELAAQLDMDPWLDRLCGTYSGGMRRRLDLATGLLHRPPLLVLDEPTAGLDVESRYALWAVLRQLKAAGTTILLSSHDLEEVNALADELAILDQGALIAAGQPSQLKAALGGERITLKLREFTSDGEASQALALLQQQAGVSQPVVNRAQGNAISFFARDARLVEVLRQQFQDHGLPIFCLSQSQPSLDDVYLQATGRTLMDAELAMATTRDTKAEQKAAMR</sequence>
<dbReference type="GO" id="GO:0005524">
    <property type="term" value="F:ATP binding"/>
    <property type="evidence" value="ECO:0007669"/>
    <property type="project" value="UniProtKB-KW"/>
</dbReference>
<name>A0A6N3X7S6_9SYNE</name>
<accession>A0A6N3X7S6</accession>
<keyword evidence="3" id="KW-0547">Nucleotide-binding</keyword>
<dbReference type="InterPro" id="IPR017871">
    <property type="entry name" value="ABC_transporter-like_CS"/>
</dbReference>
<dbReference type="SUPFAM" id="SSF52540">
    <property type="entry name" value="P-loop containing nucleoside triphosphate hydrolases"/>
    <property type="match status" value="1"/>
</dbReference>
<evidence type="ECO:0000256" key="4">
    <source>
        <dbReference type="ARBA" id="ARBA00022840"/>
    </source>
</evidence>
<reference evidence="6 7" key="1">
    <citation type="submission" date="2015-01" db="EMBL/GenBank/DDBJ databases">
        <title>Lifestyle Evolution in Cyanobacterial Symbionts of Sponges.</title>
        <authorList>
            <person name="Burgsdorf I."/>
            <person name="Slaby B.M."/>
            <person name="Handley K.M."/>
            <person name="Haber M."/>
            <person name="Blom J."/>
            <person name="Marshall C.W."/>
            <person name="Gilbert J.A."/>
            <person name="Hentschel U."/>
            <person name="Steindler L."/>
        </authorList>
    </citation>
    <scope>NUCLEOTIDE SEQUENCE [LARGE SCALE GENOMIC DNA]</scope>
    <source>
        <strain evidence="6">142</strain>
    </source>
</reference>
<dbReference type="PROSITE" id="PS50893">
    <property type="entry name" value="ABC_TRANSPORTER_2"/>
    <property type="match status" value="1"/>
</dbReference>
<feature type="domain" description="ABC transporter" evidence="5">
    <location>
        <begin position="7"/>
        <end position="237"/>
    </location>
</feature>
<protein>
    <submittedName>
        <fullName evidence="6">Lysozyme</fullName>
    </submittedName>
</protein>
<dbReference type="Proteomes" id="UP000035054">
    <property type="component" value="Unassembled WGS sequence"/>
</dbReference>
<evidence type="ECO:0000313" key="7">
    <source>
        <dbReference type="Proteomes" id="UP000035054"/>
    </source>
</evidence>
<dbReference type="InterPro" id="IPR003439">
    <property type="entry name" value="ABC_transporter-like_ATP-bd"/>
</dbReference>
<dbReference type="GO" id="GO:0016887">
    <property type="term" value="F:ATP hydrolysis activity"/>
    <property type="evidence" value="ECO:0007669"/>
    <property type="project" value="InterPro"/>
</dbReference>
<evidence type="ECO:0000313" key="6">
    <source>
        <dbReference type="EMBL" id="KKZ13577.1"/>
    </source>
</evidence>
<organism evidence="6 7">
    <name type="scientific">Candidatus Synechococcus spongiarum 142</name>
    <dbReference type="NCBI Taxonomy" id="1608213"/>
    <lineage>
        <taxon>Bacteria</taxon>
        <taxon>Bacillati</taxon>
        <taxon>Cyanobacteriota</taxon>
        <taxon>Cyanophyceae</taxon>
        <taxon>Synechococcales</taxon>
        <taxon>Synechococcaceae</taxon>
        <taxon>Synechococcus</taxon>
    </lineage>
</organism>
<evidence type="ECO:0000256" key="1">
    <source>
        <dbReference type="ARBA" id="ARBA00005417"/>
    </source>
</evidence>
<dbReference type="AlphaFoldDB" id="A0A6N3X7S6"/>
<comment type="caution">
    <text evidence="6">The sequence shown here is derived from an EMBL/GenBank/DDBJ whole genome shotgun (WGS) entry which is preliminary data.</text>
</comment>
<keyword evidence="2" id="KW-0813">Transport</keyword>
<dbReference type="Pfam" id="PF00005">
    <property type="entry name" value="ABC_tran"/>
    <property type="match status" value="1"/>
</dbReference>
<gene>
    <name evidence="6" type="ORF">TH68_06675</name>
</gene>
<comment type="similarity">
    <text evidence="1">Belongs to the ABC transporter superfamily.</text>
</comment>
<evidence type="ECO:0000256" key="2">
    <source>
        <dbReference type="ARBA" id="ARBA00022448"/>
    </source>
</evidence>
<dbReference type="Gene3D" id="3.40.50.300">
    <property type="entry name" value="P-loop containing nucleotide triphosphate hydrolases"/>
    <property type="match status" value="1"/>
</dbReference>
<evidence type="ECO:0000259" key="5">
    <source>
        <dbReference type="PROSITE" id="PS50893"/>
    </source>
</evidence>
<dbReference type="InterPro" id="IPR050763">
    <property type="entry name" value="ABC_transporter_ATP-binding"/>
</dbReference>